<evidence type="ECO:0000259" key="1">
    <source>
        <dbReference type="PROSITE" id="PS50164"/>
    </source>
</evidence>
<organism evidence="2 3">
    <name type="scientific">Stylophora pistillata</name>
    <name type="common">Smooth cauliflower coral</name>
    <dbReference type="NCBI Taxonomy" id="50429"/>
    <lineage>
        <taxon>Eukaryota</taxon>
        <taxon>Metazoa</taxon>
        <taxon>Cnidaria</taxon>
        <taxon>Anthozoa</taxon>
        <taxon>Hexacorallia</taxon>
        <taxon>Scleractinia</taxon>
        <taxon>Astrocoeniina</taxon>
        <taxon>Pocilloporidae</taxon>
        <taxon>Stylophora</taxon>
    </lineage>
</organism>
<sequence>MFTADNSVINGLLGVAEDKRQVVLHLEKQGLSQSSGSAKSGRVIAYKVLGSSRGLRKKIMEELPEDLRQLWDKQRYHKFLERIFVISNGIASEVSTEHEKAAFKAALPLVPELWKSKESQEHERIQEIYFLWEKAALPESLAISLAISANQYVKNVLCTESMERVDFCRIHKCLSLSSLLLIKLKMEVEQKINVEDAIVQERNSTGEIPSKDEKQSSVLQKISLKRLENLYIFPFVEIGDKPCQYPDHPGVYCIYYIGKSDLYEGGVKPSKDRPVYVGMSKISISKRLLSHQSKIVKARDLNRRDFIVRFMLVDMHYYACCVEEMLIEYFSPVWNENEAVKFSFGNADDVNNNWHKYHVEGDSKTKETMIKSVKDYELKLKMKHLSLATTSS</sequence>
<accession>A0A2B4S161</accession>
<dbReference type="PROSITE" id="PS50164">
    <property type="entry name" value="GIY_YIG"/>
    <property type="match status" value="1"/>
</dbReference>
<dbReference type="Pfam" id="PF09517">
    <property type="entry name" value="RE_Eco29kI"/>
    <property type="match status" value="1"/>
</dbReference>
<dbReference type="OrthoDB" id="10557561at2759"/>
<evidence type="ECO:0000313" key="3">
    <source>
        <dbReference type="Proteomes" id="UP000225706"/>
    </source>
</evidence>
<dbReference type="AlphaFoldDB" id="A0A2B4S161"/>
<dbReference type="InterPro" id="IPR000305">
    <property type="entry name" value="GIY-YIG_endonuc"/>
</dbReference>
<comment type="caution">
    <text evidence="2">The sequence shown here is derived from an EMBL/GenBank/DDBJ whole genome shotgun (WGS) entry which is preliminary data.</text>
</comment>
<feature type="domain" description="GIY-YIG" evidence="1">
    <location>
        <begin position="247"/>
        <end position="336"/>
    </location>
</feature>
<dbReference type="Proteomes" id="UP000225706">
    <property type="component" value="Unassembled WGS sequence"/>
</dbReference>
<evidence type="ECO:0000313" key="2">
    <source>
        <dbReference type="EMBL" id="PFX22789.1"/>
    </source>
</evidence>
<proteinExistence type="predicted"/>
<protein>
    <recommendedName>
        <fullName evidence="1">GIY-YIG domain-containing protein</fullName>
    </recommendedName>
</protein>
<reference evidence="3" key="1">
    <citation type="journal article" date="2017" name="bioRxiv">
        <title>Comparative analysis of the genomes of Stylophora pistillata and Acropora digitifera provides evidence for extensive differences between species of corals.</title>
        <authorList>
            <person name="Voolstra C.R."/>
            <person name="Li Y."/>
            <person name="Liew Y.J."/>
            <person name="Baumgarten S."/>
            <person name="Zoccola D."/>
            <person name="Flot J.-F."/>
            <person name="Tambutte S."/>
            <person name="Allemand D."/>
            <person name="Aranda M."/>
        </authorList>
    </citation>
    <scope>NUCLEOTIDE SEQUENCE [LARGE SCALE GENOMIC DNA]</scope>
</reference>
<keyword evidence="3" id="KW-1185">Reference proteome</keyword>
<dbReference type="InterPro" id="IPR018575">
    <property type="entry name" value="Restrct_endonuc_II_Eco29kI"/>
</dbReference>
<gene>
    <name evidence="2" type="ORF">AWC38_SpisGene12687</name>
</gene>
<name>A0A2B4S161_STYPI</name>
<dbReference type="EMBL" id="LSMT01000229">
    <property type="protein sequence ID" value="PFX22789.1"/>
    <property type="molecule type" value="Genomic_DNA"/>
</dbReference>